<comment type="similarity">
    <text evidence="2">Belongs to the major facilitator superfamily.</text>
</comment>
<evidence type="ECO:0000256" key="8">
    <source>
        <dbReference type="SAM" id="Phobius"/>
    </source>
</evidence>
<dbReference type="EMBL" id="KE747817">
    <property type="protein sequence ID" value="RMZ69176.1"/>
    <property type="molecule type" value="Genomic_DNA"/>
</dbReference>
<evidence type="ECO:0000256" key="7">
    <source>
        <dbReference type="SAM" id="MobiDB-lite"/>
    </source>
</evidence>
<reference evidence="10 11" key="1">
    <citation type="journal article" date="2014" name="PLoS ONE">
        <title>De novo Genome Assembly of the Fungal Plant Pathogen Pyrenophora semeniperda.</title>
        <authorList>
            <person name="Soliai M.M."/>
            <person name="Meyer S.E."/>
            <person name="Udall J.A."/>
            <person name="Elzinga D.E."/>
            <person name="Hermansen R.A."/>
            <person name="Bodily P.M."/>
            <person name="Hart A.A."/>
            <person name="Coleman C.E."/>
        </authorList>
    </citation>
    <scope>NUCLEOTIDE SEQUENCE [LARGE SCALE GENOMIC DNA]</scope>
    <source>
        <strain evidence="10 11">CCB06</strain>
        <tissue evidence="10">Mycelium</tissue>
    </source>
</reference>
<proteinExistence type="inferred from homology"/>
<feature type="domain" description="Major facilitator superfamily (MFS) profile" evidence="9">
    <location>
        <begin position="85"/>
        <end position="571"/>
    </location>
</feature>
<feature type="transmembrane region" description="Helical" evidence="8">
    <location>
        <begin position="478"/>
        <end position="499"/>
    </location>
</feature>
<feature type="transmembrane region" description="Helical" evidence="8">
    <location>
        <begin position="175"/>
        <end position="196"/>
    </location>
</feature>
<feature type="transmembrane region" description="Helical" evidence="8">
    <location>
        <begin position="545"/>
        <end position="567"/>
    </location>
</feature>
<dbReference type="OrthoDB" id="6770063at2759"/>
<dbReference type="GO" id="GO:0012505">
    <property type="term" value="C:endomembrane system"/>
    <property type="evidence" value="ECO:0007669"/>
    <property type="project" value="UniProtKB-SubCell"/>
</dbReference>
<dbReference type="FunFam" id="1.20.1720.10:FF:000013">
    <property type="entry name" value="Related to multidrug resistance proteins"/>
    <property type="match status" value="1"/>
</dbReference>
<dbReference type="GO" id="GO:0046943">
    <property type="term" value="F:carboxylic acid transmembrane transporter activity"/>
    <property type="evidence" value="ECO:0007669"/>
    <property type="project" value="UniProtKB-ARBA"/>
</dbReference>
<keyword evidence="3" id="KW-0813">Transport</keyword>
<feature type="compositionally biased region" description="Polar residues" evidence="7">
    <location>
        <begin position="65"/>
        <end position="76"/>
    </location>
</feature>
<keyword evidence="6 8" id="KW-0472">Membrane</keyword>
<dbReference type="GO" id="GO:0005886">
    <property type="term" value="C:plasma membrane"/>
    <property type="evidence" value="ECO:0007669"/>
    <property type="project" value="TreeGrafter"/>
</dbReference>
<feature type="compositionally biased region" description="Low complexity" evidence="7">
    <location>
        <begin position="1"/>
        <end position="10"/>
    </location>
</feature>
<dbReference type="PRINTS" id="PR01036">
    <property type="entry name" value="TCRTETB"/>
</dbReference>
<keyword evidence="11" id="KW-1185">Reference proteome</keyword>
<dbReference type="SUPFAM" id="SSF103473">
    <property type="entry name" value="MFS general substrate transporter"/>
    <property type="match status" value="1"/>
</dbReference>
<feature type="transmembrane region" description="Helical" evidence="8">
    <location>
        <begin position="435"/>
        <end position="457"/>
    </location>
</feature>
<evidence type="ECO:0000256" key="5">
    <source>
        <dbReference type="ARBA" id="ARBA00022989"/>
    </source>
</evidence>
<dbReference type="InterPro" id="IPR011701">
    <property type="entry name" value="MFS"/>
</dbReference>
<dbReference type="PROSITE" id="PS50850">
    <property type="entry name" value="MFS"/>
    <property type="match status" value="1"/>
</dbReference>
<dbReference type="PANTHER" id="PTHR23501">
    <property type="entry name" value="MAJOR FACILITATOR SUPERFAMILY"/>
    <property type="match status" value="1"/>
</dbReference>
<dbReference type="AlphaFoldDB" id="A0A3M7M3X8"/>
<dbReference type="InterPro" id="IPR036259">
    <property type="entry name" value="MFS_trans_sf"/>
</dbReference>
<feature type="transmembrane region" description="Helical" evidence="8">
    <location>
        <begin position="208"/>
        <end position="226"/>
    </location>
</feature>
<feature type="transmembrane region" description="Helical" evidence="8">
    <location>
        <begin position="150"/>
        <end position="169"/>
    </location>
</feature>
<accession>A0A3M7M3X8</accession>
<feature type="region of interest" description="Disordered" evidence="7">
    <location>
        <begin position="1"/>
        <end position="76"/>
    </location>
</feature>
<comment type="subcellular location">
    <subcellularLocation>
        <location evidence="1">Endomembrane system</location>
        <topology evidence="1">Multi-pass membrane protein</topology>
    </subcellularLocation>
</comment>
<keyword evidence="5 8" id="KW-1133">Transmembrane helix</keyword>
<feature type="transmembrane region" description="Helical" evidence="8">
    <location>
        <begin position="238"/>
        <end position="258"/>
    </location>
</feature>
<dbReference type="Pfam" id="PF07690">
    <property type="entry name" value="MFS_1"/>
    <property type="match status" value="1"/>
</dbReference>
<evidence type="ECO:0000256" key="2">
    <source>
        <dbReference type="ARBA" id="ARBA00008335"/>
    </source>
</evidence>
<organism evidence="10 11">
    <name type="scientific">Pyrenophora seminiperda CCB06</name>
    <dbReference type="NCBI Taxonomy" id="1302712"/>
    <lineage>
        <taxon>Eukaryota</taxon>
        <taxon>Fungi</taxon>
        <taxon>Dikarya</taxon>
        <taxon>Ascomycota</taxon>
        <taxon>Pezizomycotina</taxon>
        <taxon>Dothideomycetes</taxon>
        <taxon>Pleosporomycetidae</taxon>
        <taxon>Pleosporales</taxon>
        <taxon>Pleosporineae</taxon>
        <taxon>Pleosporaceae</taxon>
        <taxon>Pyrenophora</taxon>
    </lineage>
</organism>
<feature type="transmembrane region" description="Helical" evidence="8">
    <location>
        <begin position="375"/>
        <end position="396"/>
    </location>
</feature>
<feature type="transmembrane region" description="Helical" evidence="8">
    <location>
        <begin position="306"/>
        <end position="326"/>
    </location>
</feature>
<sequence length="620" mass="66757">MEDQQRQQQQPIDGQVVTENHVHSAHAFVEKPLDDSEKCTPATPASSHGSPSPTPPDEQDDDNNSDTASIGGQRNTMTPSQLRIAIPALSVCLFVSFIDQTSVSTATPAIAVDLHTGAATSWIGTSFLIASTAFQLINGRLSDIFGRKNLLLWSLMLMALGDLGCGFARTDVQLFVLRAVAGVGGGGINSLVMIIVSDITTLQNRGKYQGWLGSIIALGNGAGPFLGGAIVEGATWRWVFWMIPILSIPTAVVILFFLPLKHRSGDHLEKLKKIDYGGMVLNVASTLLLLIPLSGGGVTYPWASPFFIACTATGAILAVLFVLYEWKLVKLPIMPLRLYQAPHCPALYLQTFLIGLAYFGNFFYLPLYFQSILRYSPLAAGALILSVVISTSFASIASGTYMNKVGSYMHCILLGFTLWTLGNGLTLLYDRTTRLPVLIVIGIIEGAGIGLTLQPSLVGLYANGRGQDRAVTTGLRNFIRTIGGAFGLVVSGVILSNTLRRDLSHQPFVSPRLMQQLTSSTYDLAQFGLSKQEQEQVFDAYMLGLHYIFIFFTVCSGLGLCLTVGVGNTSLKAPEKKGDEEEAGSGSVPVPEPVNTSDGEAQRPQILLGKHVQVDEKAEI</sequence>
<feature type="region of interest" description="Disordered" evidence="7">
    <location>
        <begin position="572"/>
        <end position="608"/>
    </location>
</feature>
<evidence type="ECO:0000256" key="1">
    <source>
        <dbReference type="ARBA" id="ARBA00004127"/>
    </source>
</evidence>
<dbReference type="Gene3D" id="1.20.1250.20">
    <property type="entry name" value="MFS general substrate transporter like domains"/>
    <property type="match status" value="2"/>
</dbReference>
<feature type="transmembrane region" description="Helical" evidence="8">
    <location>
        <begin position="118"/>
        <end position="138"/>
    </location>
</feature>
<protein>
    <submittedName>
        <fullName evidence="10">Major facilitator superfamily transporter</fullName>
    </submittedName>
</protein>
<gene>
    <name evidence="10" type="ORF">GMOD_00003103</name>
</gene>
<dbReference type="InterPro" id="IPR020846">
    <property type="entry name" value="MFS_dom"/>
</dbReference>
<evidence type="ECO:0000259" key="9">
    <source>
        <dbReference type="PROSITE" id="PS50850"/>
    </source>
</evidence>
<evidence type="ECO:0000313" key="11">
    <source>
        <dbReference type="Proteomes" id="UP000265663"/>
    </source>
</evidence>
<dbReference type="PANTHER" id="PTHR23501:SF78">
    <property type="entry name" value="MAJOR FACILITATOR SUPERFAMILY (MFS) PROFILE DOMAIN-CONTAINING PROTEIN-RELATED"/>
    <property type="match status" value="1"/>
</dbReference>
<evidence type="ECO:0000256" key="3">
    <source>
        <dbReference type="ARBA" id="ARBA00022448"/>
    </source>
</evidence>
<evidence type="ECO:0000256" key="6">
    <source>
        <dbReference type="ARBA" id="ARBA00023136"/>
    </source>
</evidence>
<keyword evidence="4 8" id="KW-0812">Transmembrane</keyword>
<feature type="transmembrane region" description="Helical" evidence="8">
    <location>
        <begin position="408"/>
        <end position="429"/>
    </location>
</feature>
<name>A0A3M7M3X8_9PLEO</name>
<feature type="compositionally biased region" description="Basic and acidic residues" evidence="7">
    <location>
        <begin position="28"/>
        <end position="38"/>
    </location>
</feature>
<evidence type="ECO:0000256" key="4">
    <source>
        <dbReference type="ARBA" id="ARBA00022692"/>
    </source>
</evidence>
<evidence type="ECO:0000313" key="10">
    <source>
        <dbReference type="EMBL" id="RMZ69176.1"/>
    </source>
</evidence>
<feature type="transmembrane region" description="Helical" evidence="8">
    <location>
        <begin position="279"/>
        <end position="300"/>
    </location>
</feature>
<dbReference type="Proteomes" id="UP000265663">
    <property type="component" value="Unassembled WGS sequence"/>
</dbReference>
<feature type="transmembrane region" description="Helical" evidence="8">
    <location>
        <begin position="82"/>
        <end position="98"/>
    </location>
</feature>
<feature type="transmembrane region" description="Helical" evidence="8">
    <location>
        <begin position="347"/>
        <end position="369"/>
    </location>
</feature>